<dbReference type="InterPro" id="IPR002938">
    <property type="entry name" value="FAD-bd"/>
</dbReference>
<comment type="caution">
    <text evidence="6">The sequence shown here is derived from an EMBL/GenBank/DDBJ whole genome shotgun (WGS) entry which is preliminary data.</text>
</comment>
<dbReference type="Gene3D" id="3.50.50.60">
    <property type="entry name" value="FAD/NAD(P)-binding domain"/>
    <property type="match status" value="1"/>
</dbReference>
<dbReference type="PANTHER" id="PTHR13789:SF309">
    <property type="entry name" value="PUTATIVE (AFU_ORTHOLOGUE AFUA_6G14510)-RELATED"/>
    <property type="match status" value="1"/>
</dbReference>
<feature type="region of interest" description="Disordered" evidence="3">
    <location>
        <begin position="142"/>
        <end position="167"/>
    </location>
</feature>
<dbReference type="EMBL" id="BMQD01000041">
    <property type="protein sequence ID" value="GGK98232.1"/>
    <property type="molecule type" value="Genomic_DNA"/>
</dbReference>
<feature type="compositionally biased region" description="Low complexity" evidence="3">
    <location>
        <begin position="142"/>
        <end position="166"/>
    </location>
</feature>
<gene>
    <name evidence="6" type="ORF">GCM10010126_67020</name>
</gene>
<protein>
    <submittedName>
        <fullName evidence="6">FAD-dependent oxidoreductase</fullName>
    </submittedName>
</protein>
<evidence type="ECO:0000259" key="5">
    <source>
        <dbReference type="Pfam" id="PF01494"/>
    </source>
</evidence>
<dbReference type="InterPro" id="IPR050493">
    <property type="entry name" value="FAD-dep_Monooxygenase_BioMet"/>
</dbReference>
<dbReference type="Proteomes" id="UP000627984">
    <property type="component" value="Unassembled WGS sequence"/>
</dbReference>
<dbReference type="Pfam" id="PF01266">
    <property type="entry name" value="DAO"/>
    <property type="match status" value="1"/>
</dbReference>
<dbReference type="PRINTS" id="PR00420">
    <property type="entry name" value="RNGMNOXGNASE"/>
</dbReference>
<dbReference type="PANTHER" id="PTHR13789">
    <property type="entry name" value="MONOOXYGENASE"/>
    <property type="match status" value="1"/>
</dbReference>
<proteinExistence type="predicted"/>
<dbReference type="GO" id="GO:0071949">
    <property type="term" value="F:FAD binding"/>
    <property type="evidence" value="ECO:0007669"/>
    <property type="project" value="InterPro"/>
</dbReference>
<evidence type="ECO:0000313" key="7">
    <source>
        <dbReference type="Proteomes" id="UP000627984"/>
    </source>
</evidence>
<evidence type="ECO:0000259" key="4">
    <source>
        <dbReference type="Pfam" id="PF01266"/>
    </source>
</evidence>
<evidence type="ECO:0000256" key="3">
    <source>
        <dbReference type="SAM" id="MobiDB-lite"/>
    </source>
</evidence>
<dbReference type="GO" id="GO:0004497">
    <property type="term" value="F:monooxygenase activity"/>
    <property type="evidence" value="ECO:0007669"/>
    <property type="project" value="UniProtKB-KW"/>
</dbReference>
<sequence>MKVVVVGAGVAGAASAIALRRAGAEVTVIEAYEDPAGEVGSYLSLASNGLRALDALGCAESVAGRGFEVPRQRMWGASGRLLGDVPRGRRSGDPRNSVTLMRGHLVEELRAAALRAGAEIVTGRRFEPEGVLVESVSAGTASAGTASAGGAPAGKAPRKGSPAGGPLTEALFEEADLVVGADGIWSAVRRALDPAAPVPRYGGLYGISGVSEGVPRSAATEPGTFNMTFGRNGAFVHIVRPDGTIWWSAQVADAREPSDIGLERLAELYRSERVPLEIMRATTGLHRLVLHHVLAEVPLWQDGRTVLVGDAAHPVGAGQGASMAIEDAVVLGRALREEIRTGREGRAGRGAEDRGSGSRDGARAGIVAAALARYDRERRARLTKMARAASANRDAKTAGPVGRRMNELVMPLVLRYFYERATGWLYAEDLSRALD</sequence>
<evidence type="ECO:0000313" key="6">
    <source>
        <dbReference type="EMBL" id="GGK98232.1"/>
    </source>
</evidence>
<reference evidence="6" key="2">
    <citation type="submission" date="2022-09" db="EMBL/GenBank/DDBJ databases">
        <authorList>
            <person name="Sun Q."/>
            <person name="Ohkuma M."/>
        </authorList>
    </citation>
    <scope>NUCLEOTIDE SEQUENCE</scope>
    <source>
        <strain evidence="6">JCM 3093</strain>
    </source>
</reference>
<organism evidence="6 7">
    <name type="scientific">Planomonospora parontospora</name>
    <dbReference type="NCBI Taxonomy" id="58119"/>
    <lineage>
        <taxon>Bacteria</taxon>
        <taxon>Bacillati</taxon>
        <taxon>Actinomycetota</taxon>
        <taxon>Actinomycetes</taxon>
        <taxon>Streptosporangiales</taxon>
        <taxon>Streptosporangiaceae</taxon>
        <taxon>Planomonospora</taxon>
    </lineage>
</organism>
<dbReference type="InterPro" id="IPR036188">
    <property type="entry name" value="FAD/NAD-bd_sf"/>
</dbReference>
<keyword evidence="1" id="KW-0560">Oxidoreductase</keyword>
<dbReference type="RefSeq" id="WP_191898381.1">
    <property type="nucleotide sequence ID" value="NZ_BMQD01000041.1"/>
</dbReference>
<dbReference type="InterPro" id="IPR006076">
    <property type="entry name" value="FAD-dep_OxRdtase"/>
</dbReference>
<evidence type="ECO:0000256" key="1">
    <source>
        <dbReference type="ARBA" id="ARBA00023002"/>
    </source>
</evidence>
<accession>A0AA37BNH8</accession>
<reference evidence="6" key="1">
    <citation type="journal article" date="2014" name="Int. J. Syst. Evol. Microbiol.">
        <title>Complete genome sequence of Corynebacterium casei LMG S-19264T (=DSM 44701T), isolated from a smear-ripened cheese.</title>
        <authorList>
            <consortium name="US DOE Joint Genome Institute (JGI-PGF)"/>
            <person name="Walter F."/>
            <person name="Albersmeier A."/>
            <person name="Kalinowski J."/>
            <person name="Ruckert C."/>
        </authorList>
    </citation>
    <scope>NUCLEOTIDE SEQUENCE</scope>
    <source>
        <strain evidence="6">JCM 3093</strain>
    </source>
</reference>
<dbReference type="SUPFAM" id="SSF51905">
    <property type="entry name" value="FAD/NAD(P)-binding domain"/>
    <property type="match status" value="1"/>
</dbReference>
<feature type="domain" description="FAD-binding" evidence="5">
    <location>
        <begin position="174"/>
        <end position="344"/>
    </location>
</feature>
<keyword evidence="2" id="KW-0503">Monooxygenase</keyword>
<evidence type="ECO:0000256" key="2">
    <source>
        <dbReference type="ARBA" id="ARBA00023033"/>
    </source>
</evidence>
<dbReference type="Pfam" id="PF01494">
    <property type="entry name" value="FAD_binding_3"/>
    <property type="match status" value="1"/>
</dbReference>
<dbReference type="AlphaFoldDB" id="A0AA37BNH8"/>
<feature type="domain" description="FAD dependent oxidoreductase" evidence="4">
    <location>
        <begin position="2"/>
        <end position="39"/>
    </location>
</feature>
<name>A0AA37BNH8_9ACTN</name>